<reference evidence="2" key="1">
    <citation type="submission" date="2013-12" db="EMBL/GenBank/DDBJ databases">
        <authorList>
            <person name="Omoto C.K."/>
            <person name="Sibley D."/>
            <person name="Venepally P."/>
            <person name="Hadjithomas M."/>
            <person name="Karamycheva S."/>
            <person name="Brunk B."/>
            <person name="Roos D."/>
            <person name="Caler E."/>
            <person name="Lorenzi H."/>
        </authorList>
    </citation>
    <scope>NUCLEOTIDE SEQUENCE</scope>
</reference>
<dbReference type="RefSeq" id="XP_011134074.1">
    <property type="nucleotide sequence ID" value="XM_011135772.1"/>
</dbReference>
<name>A0A023B666_GRENI</name>
<evidence type="ECO:0000313" key="3">
    <source>
        <dbReference type="Proteomes" id="UP000019763"/>
    </source>
</evidence>
<dbReference type="GeneID" id="22912996"/>
<sequence length="583" mass="66481">MLKNILDKDDVVVVDSEQDEGEDGGILAVLDELAPELKTAALHFKTEDWLRVIERLRKEPSSEVRDIIADVGRELTEKIKEAVDSQYATMTFEDQEKGGDSRTSTTAAAAGEVLTEGAELASMYRAGSMSNRQILKHLSRYTPLRLVYEEREILRLLESTLYISDYTDKVDIIHAGNKNKQILKQIRQICSILTGLVMARDYEEGQRLMKDRDFKSLERFYQGCFEIGRRYKILNPEKMRENYGKLMYVLMDTSSKAISQVLEFDCVTPVRTVYNLLEKKERGLELLDDPLLVVATQEIYDYGLTRDQVRLMQQRKEAATKSLVEKYCATPRAAGDGRRGLLRNFFFARAEPEPVSDGADRLVLPRSGVASEALSEEDVELAIYSLKDHMTFLRYNEKPVDQLYQYLVTFYDAEKPTSADASLAIALGQEGARLTHSHQRQFLYVKQTLLLWKEILRNFLELWTLADSDLLATDGSGWLASPSYRLSATGQGLNRVQPAPRVQRCVNEILRKVMSQCGGWIGSSVVHLGDHNVPNALMFIDKYLQVPRIVQPLIQVLEQLPRQKRPEIVEMIRRGYGDVQHLQ</sequence>
<organism evidence="2 3">
    <name type="scientific">Gregarina niphandrodes</name>
    <name type="common">Septate eugregarine</name>
    <dbReference type="NCBI Taxonomy" id="110365"/>
    <lineage>
        <taxon>Eukaryota</taxon>
        <taxon>Sar</taxon>
        <taxon>Alveolata</taxon>
        <taxon>Apicomplexa</taxon>
        <taxon>Conoidasida</taxon>
        <taxon>Gregarinasina</taxon>
        <taxon>Eugregarinorida</taxon>
        <taxon>Gregarinidae</taxon>
        <taxon>Gregarina</taxon>
    </lineage>
</organism>
<dbReference type="Proteomes" id="UP000019763">
    <property type="component" value="Unassembled WGS sequence"/>
</dbReference>
<dbReference type="InterPro" id="IPR057668">
    <property type="entry name" value="E2_Ub-conjug_enz_C"/>
</dbReference>
<feature type="domain" description="Non-canonical E2 ubiquitin-conjugating enzyme C-terminal" evidence="1">
    <location>
        <begin position="139"/>
        <end position="330"/>
    </location>
</feature>
<dbReference type="VEuPathDB" id="CryptoDB:GNI_082890"/>
<evidence type="ECO:0000259" key="1">
    <source>
        <dbReference type="Pfam" id="PF09418"/>
    </source>
</evidence>
<comment type="caution">
    <text evidence="2">The sequence shown here is derived from an EMBL/GenBank/DDBJ whole genome shotgun (WGS) entry which is preliminary data.</text>
</comment>
<accession>A0A023B666</accession>
<dbReference type="EMBL" id="AFNH02000621">
    <property type="protein sequence ID" value="EZG65536.1"/>
    <property type="molecule type" value="Genomic_DNA"/>
</dbReference>
<dbReference type="PANTHER" id="PTHR31560:SF0">
    <property type="entry name" value="UPF0652 PROTEIN C22H10.08"/>
    <property type="match status" value="1"/>
</dbReference>
<dbReference type="OrthoDB" id="406045at2759"/>
<feature type="domain" description="Non-canonical E2 ubiquitin-conjugating enzyme C-terminal" evidence="1">
    <location>
        <begin position="371"/>
        <end position="582"/>
    </location>
</feature>
<evidence type="ECO:0000313" key="2">
    <source>
        <dbReference type="EMBL" id="EZG65536.1"/>
    </source>
</evidence>
<proteinExistence type="predicted"/>
<dbReference type="Pfam" id="PF09418">
    <property type="entry name" value="DUF2009"/>
    <property type="match status" value="2"/>
</dbReference>
<dbReference type="InterPro" id="IPR018553">
    <property type="entry name" value="E2_Ub-conjug_enz"/>
</dbReference>
<gene>
    <name evidence="2" type="ORF">GNI_082890</name>
</gene>
<protein>
    <recommendedName>
        <fullName evidence="1">Non-canonical E2 ubiquitin-conjugating enzyme C-terminal domain-containing protein</fullName>
    </recommendedName>
</protein>
<dbReference type="eggNOG" id="ENOG502QRJJ">
    <property type="taxonomic scope" value="Eukaryota"/>
</dbReference>
<keyword evidence="3" id="KW-1185">Reference proteome</keyword>
<dbReference type="AlphaFoldDB" id="A0A023B666"/>
<dbReference type="PANTHER" id="PTHR31560">
    <property type="entry name" value="UPF0652 PROTEIN C16A11.03C-RELATED"/>
    <property type="match status" value="1"/>
</dbReference>